<evidence type="ECO:0000256" key="1">
    <source>
        <dbReference type="SAM" id="MobiDB-lite"/>
    </source>
</evidence>
<dbReference type="Proteomes" id="UP000724874">
    <property type="component" value="Unassembled WGS sequence"/>
</dbReference>
<feature type="compositionally biased region" description="Low complexity" evidence="1">
    <location>
        <begin position="24"/>
        <end position="37"/>
    </location>
</feature>
<reference evidence="2" key="1">
    <citation type="submission" date="2020-11" db="EMBL/GenBank/DDBJ databases">
        <authorList>
            <consortium name="DOE Joint Genome Institute"/>
            <person name="Ahrendt S."/>
            <person name="Riley R."/>
            <person name="Andreopoulos W."/>
            <person name="LaButti K."/>
            <person name="Pangilinan J."/>
            <person name="Ruiz-duenas F.J."/>
            <person name="Barrasa J.M."/>
            <person name="Sanchez-Garcia M."/>
            <person name="Camarero S."/>
            <person name="Miyauchi S."/>
            <person name="Serrano A."/>
            <person name="Linde D."/>
            <person name="Babiker R."/>
            <person name="Drula E."/>
            <person name="Ayuso-Fernandez I."/>
            <person name="Pacheco R."/>
            <person name="Padilla G."/>
            <person name="Ferreira P."/>
            <person name="Barriuso J."/>
            <person name="Kellner H."/>
            <person name="Castanera R."/>
            <person name="Alfaro M."/>
            <person name="Ramirez L."/>
            <person name="Pisabarro A.G."/>
            <person name="Kuo A."/>
            <person name="Tritt A."/>
            <person name="Lipzen A."/>
            <person name="He G."/>
            <person name="Yan M."/>
            <person name="Ng V."/>
            <person name="Cullen D."/>
            <person name="Martin F."/>
            <person name="Rosso M.-N."/>
            <person name="Henrissat B."/>
            <person name="Hibbett D."/>
            <person name="Martinez A.T."/>
            <person name="Grigoriev I.V."/>
        </authorList>
    </citation>
    <scope>NUCLEOTIDE SEQUENCE</scope>
    <source>
        <strain evidence="2">AH 44721</strain>
    </source>
</reference>
<dbReference type="SUPFAM" id="SSF52058">
    <property type="entry name" value="L domain-like"/>
    <property type="match status" value="1"/>
</dbReference>
<gene>
    <name evidence="2" type="ORF">CPB84DRAFT_921431</name>
</gene>
<dbReference type="EMBL" id="JADNYJ010000004">
    <property type="protein sequence ID" value="KAF8911497.1"/>
    <property type="molecule type" value="Genomic_DNA"/>
</dbReference>
<evidence type="ECO:0000313" key="2">
    <source>
        <dbReference type="EMBL" id="KAF8911497.1"/>
    </source>
</evidence>
<feature type="region of interest" description="Disordered" evidence="1">
    <location>
        <begin position="21"/>
        <end position="47"/>
    </location>
</feature>
<dbReference type="AlphaFoldDB" id="A0A9P5P0I9"/>
<comment type="caution">
    <text evidence="2">The sequence shown here is derived from an EMBL/GenBank/DDBJ whole genome shotgun (WGS) entry which is preliminary data.</text>
</comment>
<dbReference type="OrthoDB" id="3023006at2759"/>
<evidence type="ECO:0000313" key="3">
    <source>
        <dbReference type="Proteomes" id="UP000724874"/>
    </source>
</evidence>
<proteinExistence type="predicted"/>
<dbReference type="Gene3D" id="3.80.10.10">
    <property type="entry name" value="Ribonuclease Inhibitor"/>
    <property type="match status" value="1"/>
</dbReference>
<protein>
    <recommendedName>
        <fullName evidence="4">F-box domain-containing protein</fullName>
    </recommendedName>
</protein>
<name>A0A9P5P0I9_GYMJU</name>
<accession>A0A9P5P0I9</accession>
<dbReference type="InterPro" id="IPR032675">
    <property type="entry name" value="LRR_dom_sf"/>
</dbReference>
<keyword evidence="3" id="KW-1185">Reference proteome</keyword>
<sequence>MSLHHWVAGLHLSNLFSVQPVSNETTPEQQPEPQQPEWKNIEEPPDGPNYIATLPPELLAHTFSLSLPSRRFPTQVPFEVTLSHVSEFWRDVALNTPNLWTKINIYSPRSSGLITEYLRRSGQRLLLDIDIDTYTFEKSTATMLKKQISLAEALSKELAPQVSRIRNLSFFCYFKITPTVVLSGFPQSSALCLQRFVVKYDSPTHPASSNVPQAGRVPIFENGSPHLSFLETDLPDVLPSTSSLRNLTTLCLHSLDESSQHTYASFVEVLTAPHSLLYLSVQGTIKLNSWPMHQGGPTFELSKLKALRLLDDGLMAAKMLLSMCAPDMESLWLDFRTREFTSFFDSPQMTMAVGLSKFRALKYLTIPNDNFRALESFAKAFPTITHLHLPHPVFWQADQLQKALKTHWAFVHTIVISMTRESRLESLYSALNEILPHRRRTGHPIQTLLIDKDLFGTMARNAPKIIKQVNAEAVSPQNYHEIWWNKVDRLEQ</sequence>
<evidence type="ECO:0008006" key="4">
    <source>
        <dbReference type="Google" id="ProtNLM"/>
    </source>
</evidence>
<organism evidence="2 3">
    <name type="scientific">Gymnopilus junonius</name>
    <name type="common">Spectacular rustgill mushroom</name>
    <name type="synonym">Gymnopilus spectabilis subsp. junonius</name>
    <dbReference type="NCBI Taxonomy" id="109634"/>
    <lineage>
        <taxon>Eukaryota</taxon>
        <taxon>Fungi</taxon>
        <taxon>Dikarya</taxon>
        <taxon>Basidiomycota</taxon>
        <taxon>Agaricomycotina</taxon>
        <taxon>Agaricomycetes</taxon>
        <taxon>Agaricomycetidae</taxon>
        <taxon>Agaricales</taxon>
        <taxon>Agaricineae</taxon>
        <taxon>Hymenogastraceae</taxon>
        <taxon>Gymnopilus</taxon>
    </lineage>
</organism>